<keyword evidence="2" id="KW-1185">Reference proteome</keyword>
<dbReference type="AlphaFoldDB" id="A0AAN8YGD1"/>
<evidence type="ECO:0000313" key="1">
    <source>
        <dbReference type="EMBL" id="KAK6791352.1"/>
    </source>
</evidence>
<comment type="caution">
    <text evidence="1">The sequence shown here is derived from an EMBL/GenBank/DDBJ whole genome shotgun (WGS) entry which is preliminary data.</text>
</comment>
<dbReference type="Proteomes" id="UP001371456">
    <property type="component" value="Unassembled WGS sequence"/>
</dbReference>
<evidence type="ECO:0000313" key="2">
    <source>
        <dbReference type="Proteomes" id="UP001371456"/>
    </source>
</evidence>
<dbReference type="EMBL" id="JBANQN010000004">
    <property type="protein sequence ID" value="KAK6791352.1"/>
    <property type="molecule type" value="Genomic_DNA"/>
</dbReference>
<reference evidence="1 2" key="1">
    <citation type="submission" date="2024-02" db="EMBL/GenBank/DDBJ databases">
        <title>de novo genome assembly of Solanum bulbocastanum strain 11H21.</title>
        <authorList>
            <person name="Hosaka A.J."/>
        </authorList>
    </citation>
    <scope>NUCLEOTIDE SEQUENCE [LARGE SCALE GENOMIC DNA]</scope>
    <source>
        <tissue evidence="1">Young leaves</tissue>
    </source>
</reference>
<proteinExistence type="predicted"/>
<sequence>MADAFLSLALRKLGDFLSQQVSLLTSLRDESNG</sequence>
<gene>
    <name evidence="1" type="ORF">RDI58_010433</name>
</gene>
<name>A0AAN8YGD1_SOLBU</name>
<organism evidence="1 2">
    <name type="scientific">Solanum bulbocastanum</name>
    <name type="common">Wild potato</name>
    <dbReference type="NCBI Taxonomy" id="147425"/>
    <lineage>
        <taxon>Eukaryota</taxon>
        <taxon>Viridiplantae</taxon>
        <taxon>Streptophyta</taxon>
        <taxon>Embryophyta</taxon>
        <taxon>Tracheophyta</taxon>
        <taxon>Spermatophyta</taxon>
        <taxon>Magnoliopsida</taxon>
        <taxon>eudicotyledons</taxon>
        <taxon>Gunneridae</taxon>
        <taxon>Pentapetalae</taxon>
        <taxon>asterids</taxon>
        <taxon>lamiids</taxon>
        <taxon>Solanales</taxon>
        <taxon>Solanaceae</taxon>
        <taxon>Solanoideae</taxon>
        <taxon>Solaneae</taxon>
        <taxon>Solanum</taxon>
    </lineage>
</organism>
<accession>A0AAN8YGD1</accession>
<protein>
    <submittedName>
        <fullName evidence="1">Uncharacterized protein</fullName>
    </submittedName>
</protein>